<sequence length="190" mass="20485">MCKMKITAVTSRRLCPDFFKRLKELSELEIPTVLREKDLGEAEYFELCKKAAEISDTIIPHTYISAARELSIKKIHLPLHILETADVSGFDTVGASVHSPGEAKKAEALGATYIIAGHIFETDCKRGAPPRGLDFLKAVCGAVNLPVFAIGGISPQNAPSVINAGAAGVCVMSSFMKAESAAELYKQFMI</sequence>
<dbReference type="PANTHER" id="PTHR20857">
    <property type="entry name" value="THIAMINE-PHOSPHATE PYROPHOSPHORYLASE"/>
    <property type="match status" value="1"/>
</dbReference>
<dbReference type="PANTHER" id="PTHR20857:SF15">
    <property type="entry name" value="THIAMINE-PHOSPHATE SYNTHASE"/>
    <property type="match status" value="1"/>
</dbReference>
<dbReference type="Pfam" id="PF02581">
    <property type="entry name" value="TMP-TENI"/>
    <property type="match status" value="1"/>
</dbReference>
<dbReference type="Proteomes" id="UP000824165">
    <property type="component" value="Unassembled WGS sequence"/>
</dbReference>
<proteinExistence type="predicted"/>
<dbReference type="SUPFAM" id="SSF51391">
    <property type="entry name" value="Thiamin phosphate synthase"/>
    <property type="match status" value="1"/>
</dbReference>
<accession>A0A9D1H4V6</accession>
<evidence type="ECO:0000256" key="2">
    <source>
        <dbReference type="ARBA" id="ARBA00022977"/>
    </source>
</evidence>
<dbReference type="AlphaFoldDB" id="A0A9D1H4V6"/>
<keyword evidence="2" id="KW-0784">Thiamine biosynthesis</keyword>
<dbReference type="GO" id="GO:0005737">
    <property type="term" value="C:cytoplasm"/>
    <property type="evidence" value="ECO:0007669"/>
    <property type="project" value="TreeGrafter"/>
</dbReference>
<organism evidence="4 5">
    <name type="scientific">Candidatus Ornithomonoglobus intestinigallinarum</name>
    <dbReference type="NCBI Taxonomy" id="2840894"/>
    <lineage>
        <taxon>Bacteria</taxon>
        <taxon>Bacillati</taxon>
        <taxon>Bacillota</taxon>
        <taxon>Clostridia</taxon>
        <taxon>Candidatus Ornithomonoglobus</taxon>
    </lineage>
</organism>
<dbReference type="InterPro" id="IPR022998">
    <property type="entry name" value="ThiamineP_synth_TenI"/>
</dbReference>
<dbReference type="CDD" id="cd00564">
    <property type="entry name" value="TMP_TenI"/>
    <property type="match status" value="1"/>
</dbReference>
<gene>
    <name evidence="4" type="ORF">IAA60_05020</name>
</gene>
<dbReference type="GO" id="GO:0004789">
    <property type="term" value="F:thiamine-phosphate diphosphorylase activity"/>
    <property type="evidence" value="ECO:0007669"/>
    <property type="project" value="TreeGrafter"/>
</dbReference>
<dbReference type="InterPro" id="IPR013785">
    <property type="entry name" value="Aldolase_TIM"/>
</dbReference>
<evidence type="ECO:0000256" key="1">
    <source>
        <dbReference type="ARBA" id="ARBA00004948"/>
    </source>
</evidence>
<evidence type="ECO:0000313" key="5">
    <source>
        <dbReference type="Proteomes" id="UP000824165"/>
    </source>
</evidence>
<comment type="pathway">
    <text evidence="1">Cofactor biosynthesis; thiamine diphosphate biosynthesis.</text>
</comment>
<reference evidence="4" key="1">
    <citation type="submission" date="2020-10" db="EMBL/GenBank/DDBJ databases">
        <authorList>
            <person name="Gilroy R."/>
        </authorList>
    </citation>
    <scope>NUCLEOTIDE SEQUENCE</scope>
    <source>
        <strain evidence="4">CHK181-108</strain>
    </source>
</reference>
<dbReference type="InterPro" id="IPR036206">
    <property type="entry name" value="ThiamineP_synth_sf"/>
</dbReference>
<evidence type="ECO:0000259" key="3">
    <source>
        <dbReference type="Pfam" id="PF02581"/>
    </source>
</evidence>
<dbReference type="GO" id="GO:0009228">
    <property type="term" value="P:thiamine biosynthetic process"/>
    <property type="evidence" value="ECO:0007669"/>
    <property type="project" value="UniProtKB-KW"/>
</dbReference>
<name>A0A9D1H4V6_9FIRM</name>
<feature type="domain" description="Thiamine phosphate synthase/TenI" evidence="3">
    <location>
        <begin position="8"/>
        <end position="174"/>
    </location>
</feature>
<evidence type="ECO:0000313" key="4">
    <source>
        <dbReference type="EMBL" id="HIT85254.1"/>
    </source>
</evidence>
<protein>
    <submittedName>
        <fullName evidence="4">Thiamine phosphate synthase</fullName>
    </submittedName>
</protein>
<dbReference type="Gene3D" id="3.20.20.70">
    <property type="entry name" value="Aldolase class I"/>
    <property type="match status" value="1"/>
</dbReference>
<reference evidence="4" key="2">
    <citation type="journal article" date="2021" name="PeerJ">
        <title>Extensive microbial diversity within the chicken gut microbiome revealed by metagenomics and culture.</title>
        <authorList>
            <person name="Gilroy R."/>
            <person name="Ravi A."/>
            <person name="Getino M."/>
            <person name="Pursley I."/>
            <person name="Horton D.L."/>
            <person name="Alikhan N.F."/>
            <person name="Baker D."/>
            <person name="Gharbi K."/>
            <person name="Hall N."/>
            <person name="Watson M."/>
            <person name="Adriaenssens E.M."/>
            <person name="Foster-Nyarko E."/>
            <person name="Jarju S."/>
            <person name="Secka A."/>
            <person name="Antonio M."/>
            <person name="Oren A."/>
            <person name="Chaudhuri R.R."/>
            <person name="La Ragione R."/>
            <person name="Hildebrand F."/>
            <person name="Pallen M.J."/>
        </authorList>
    </citation>
    <scope>NUCLEOTIDE SEQUENCE</scope>
    <source>
        <strain evidence="4">CHK181-108</strain>
    </source>
</reference>
<dbReference type="EMBL" id="DVLU01000047">
    <property type="protein sequence ID" value="HIT85254.1"/>
    <property type="molecule type" value="Genomic_DNA"/>
</dbReference>
<comment type="caution">
    <text evidence="4">The sequence shown here is derived from an EMBL/GenBank/DDBJ whole genome shotgun (WGS) entry which is preliminary data.</text>
</comment>